<evidence type="ECO:0000313" key="4">
    <source>
        <dbReference type="Proteomes" id="UP000433652"/>
    </source>
</evidence>
<dbReference type="OrthoDB" id="8478320at2"/>
<dbReference type="Proteomes" id="UP000433652">
    <property type="component" value="Unassembled WGS sequence"/>
</dbReference>
<dbReference type="Gene3D" id="3.40.30.10">
    <property type="entry name" value="Glutaredoxin"/>
    <property type="match status" value="1"/>
</dbReference>
<dbReference type="InterPro" id="IPR012336">
    <property type="entry name" value="Thioredoxin-like_fold"/>
</dbReference>
<dbReference type="EMBL" id="WTYM01000023">
    <property type="protein sequence ID" value="MXO58366.1"/>
    <property type="molecule type" value="Genomic_DNA"/>
</dbReference>
<feature type="signal peptide" evidence="1">
    <location>
        <begin position="1"/>
        <end position="21"/>
    </location>
</feature>
<protein>
    <submittedName>
        <fullName evidence="3">Thioredoxin domain-containing protein</fullName>
    </submittedName>
</protein>
<dbReference type="Gene3D" id="1.10.40.110">
    <property type="match status" value="1"/>
</dbReference>
<evidence type="ECO:0000256" key="1">
    <source>
        <dbReference type="SAM" id="SignalP"/>
    </source>
</evidence>
<dbReference type="PROSITE" id="PS51257">
    <property type="entry name" value="PROKAR_LIPOPROTEIN"/>
    <property type="match status" value="1"/>
</dbReference>
<dbReference type="Pfam" id="PF13462">
    <property type="entry name" value="Thioredoxin_4"/>
    <property type="match status" value="1"/>
</dbReference>
<dbReference type="InterPro" id="IPR036249">
    <property type="entry name" value="Thioredoxin-like_sf"/>
</dbReference>
<proteinExistence type="predicted"/>
<gene>
    <name evidence="3" type="ORF">GRI89_02245</name>
</gene>
<feature type="domain" description="Thioredoxin-like fold" evidence="2">
    <location>
        <begin position="55"/>
        <end position="242"/>
    </location>
</feature>
<name>A0A6I4SU08_9SPHN</name>
<evidence type="ECO:0000259" key="2">
    <source>
        <dbReference type="Pfam" id="PF13462"/>
    </source>
</evidence>
<keyword evidence="1" id="KW-0732">Signal</keyword>
<accession>A0A6I4SU08</accession>
<feature type="chain" id="PRO_5026177142" evidence="1">
    <location>
        <begin position="22"/>
        <end position="247"/>
    </location>
</feature>
<comment type="caution">
    <text evidence="3">The sequence shown here is derived from an EMBL/GenBank/DDBJ whole genome shotgun (WGS) entry which is preliminary data.</text>
</comment>
<dbReference type="RefSeq" id="WP_159791756.1">
    <property type="nucleotide sequence ID" value="NZ_WTYM01000023.1"/>
</dbReference>
<organism evidence="3 4">
    <name type="scientific">Croceibacterium salegens</name>
    <dbReference type="NCBI Taxonomy" id="1737568"/>
    <lineage>
        <taxon>Bacteria</taxon>
        <taxon>Pseudomonadati</taxon>
        <taxon>Pseudomonadota</taxon>
        <taxon>Alphaproteobacteria</taxon>
        <taxon>Sphingomonadales</taxon>
        <taxon>Erythrobacteraceae</taxon>
        <taxon>Croceibacterium</taxon>
    </lineage>
</organism>
<dbReference type="AlphaFoldDB" id="A0A6I4SU08"/>
<evidence type="ECO:0000313" key="3">
    <source>
        <dbReference type="EMBL" id="MXO58366.1"/>
    </source>
</evidence>
<sequence>MTMFRRIVLTALLAAGLAACSGDKTDDAVAVSEAIAAIPAPNGGNWLDVAAVTPEGGHQIGNPDAPVKLVEYASHTCPHCAEFDAEAGETIKNKYVASGVVSYELRNQIHDAIDLTIARLARCGNDPSAYIPLSEQVWQNLAQIVAPVQQNPALMENAMKLPENQRFPALAQQLGLVDFFAARGIAANQQLQCLSDFASLTEIADRSEKQSDELNVTGTPTFFINGRNLGTLRWAELEANLQNAGAR</sequence>
<keyword evidence="4" id="KW-1185">Reference proteome</keyword>
<dbReference type="SUPFAM" id="SSF52833">
    <property type="entry name" value="Thioredoxin-like"/>
    <property type="match status" value="1"/>
</dbReference>
<reference evidence="3 4" key="1">
    <citation type="submission" date="2019-12" db="EMBL/GenBank/DDBJ databases">
        <title>Genomic-based taxomic classification of the family Erythrobacteraceae.</title>
        <authorList>
            <person name="Xu L."/>
        </authorList>
    </citation>
    <scope>NUCLEOTIDE SEQUENCE [LARGE SCALE GENOMIC DNA]</scope>
    <source>
        <strain evidence="3 4">MCCC 1K01500</strain>
    </source>
</reference>